<evidence type="ECO:0000256" key="2">
    <source>
        <dbReference type="ARBA" id="ARBA00022603"/>
    </source>
</evidence>
<sequence>LLDVGCGWGAMLEHAAVHHQARGVGVTLSENQRAWAAKRMAEVGADMQVRVQDYRQVGDGPFDAISSVGMSEHVGQANLPTYFAKLFELLRPGGRLLNHAISALPAGRRRGEWPTPVQLPAALRARLSRPGEAGFAPDSFISRYIFPDGELIEVGAVVSAMQRAGFEVRHVESLREHYGLTLRRWLANLEQHWAQAVAEVGERRCRAWRLYLAGSAWSFETGRIAVHQVLGVKPAGGRSGMPLRPQFG</sequence>
<evidence type="ECO:0000313" key="7">
    <source>
        <dbReference type="Proteomes" id="UP000437736"/>
    </source>
</evidence>
<dbReference type="GO" id="GO:0008168">
    <property type="term" value="F:methyltransferase activity"/>
    <property type="evidence" value="ECO:0007669"/>
    <property type="project" value="UniProtKB-KW"/>
</dbReference>
<name>A0ABW9QT26_9ACTN</name>
<reference evidence="6 7" key="1">
    <citation type="submission" date="2019-11" db="EMBL/GenBank/DDBJ databases">
        <title>Acidiferrimicrobium australis gen. nov., sp. nov., an acidophilic and obligately heterotrophic, member of the Actinobacteria that catalyses dissimilatory oxido- reduction of iron isolated from metal-rich acidic water in Chile.</title>
        <authorList>
            <person name="Gonzalez D."/>
            <person name="Huber K."/>
            <person name="Hedrich S."/>
            <person name="Rojas-Villalobos C."/>
            <person name="Quatrini R."/>
            <person name="Dinamarca M.A."/>
            <person name="Schwarz A."/>
            <person name="Canales C."/>
            <person name="Nancucheo I."/>
        </authorList>
    </citation>
    <scope>NUCLEOTIDE SEQUENCE [LARGE SCALE GENOMIC DNA]</scope>
    <source>
        <strain evidence="6 7">USS-CCA1</strain>
    </source>
</reference>
<evidence type="ECO:0000256" key="4">
    <source>
        <dbReference type="ARBA" id="ARBA00022691"/>
    </source>
</evidence>
<keyword evidence="4" id="KW-0949">S-adenosyl-L-methionine</keyword>
<dbReference type="InterPro" id="IPR050723">
    <property type="entry name" value="CFA/CMAS"/>
</dbReference>
<dbReference type="Gene3D" id="3.40.50.150">
    <property type="entry name" value="Vaccinia Virus protein VP39"/>
    <property type="match status" value="1"/>
</dbReference>
<keyword evidence="2 6" id="KW-0489">Methyltransferase</keyword>
<keyword evidence="5" id="KW-0443">Lipid metabolism</keyword>
<evidence type="ECO:0000256" key="5">
    <source>
        <dbReference type="ARBA" id="ARBA00023098"/>
    </source>
</evidence>
<keyword evidence="7" id="KW-1185">Reference proteome</keyword>
<dbReference type="SUPFAM" id="SSF53335">
    <property type="entry name" value="S-adenosyl-L-methionine-dependent methyltransferases"/>
    <property type="match status" value="1"/>
</dbReference>
<dbReference type="PANTHER" id="PTHR43667:SF1">
    <property type="entry name" value="CYCLOPROPANE-FATTY-ACYL-PHOSPHOLIPID SYNTHASE"/>
    <property type="match status" value="1"/>
</dbReference>
<accession>A0ABW9QT26</accession>
<feature type="non-terminal residue" evidence="6">
    <location>
        <position position="1"/>
    </location>
</feature>
<comment type="similarity">
    <text evidence="1">Belongs to the CFA/CMAS family.</text>
</comment>
<protein>
    <submittedName>
        <fullName evidence="6">Methyltransferase domain-containing protein</fullName>
    </submittedName>
</protein>
<evidence type="ECO:0000256" key="3">
    <source>
        <dbReference type="ARBA" id="ARBA00022679"/>
    </source>
</evidence>
<dbReference type="InterPro" id="IPR029063">
    <property type="entry name" value="SAM-dependent_MTases_sf"/>
</dbReference>
<evidence type="ECO:0000313" key="6">
    <source>
        <dbReference type="EMBL" id="MST32661.1"/>
    </source>
</evidence>
<dbReference type="CDD" id="cd02440">
    <property type="entry name" value="AdoMet_MTases"/>
    <property type="match status" value="1"/>
</dbReference>
<organism evidence="6 7">
    <name type="scientific">Acidiferrimicrobium australe</name>
    <dbReference type="NCBI Taxonomy" id="2664430"/>
    <lineage>
        <taxon>Bacteria</taxon>
        <taxon>Bacillati</taxon>
        <taxon>Actinomycetota</taxon>
        <taxon>Acidimicrobiia</taxon>
        <taxon>Acidimicrobiales</taxon>
        <taxon>Acidimicrobiaceae</taxon>
        <taxon>Acidiferrimicrobium</taxon>
    </lineage>
</organism>
<comment type="caution">
    <text evidence="6">The sequence shown here is derived from an EMBL/GenBank/DDBJ whole genome shotgun (WGS) entry which is preliminary data.</text>
</comment>
<dbReference type="EMBL" id="WJHE01000354">
    <property type="protein sequence ID" value="MST32661.1"/>
    <property type="molecule type" value="Genomic_DNA"/>
</dbReference>
<dbReference type="Pfam" id="PF02353">
    <property type="entry name" value="CMAS"/>
    <property type="match status" value="1"/>
</dbReference>
<dbReference type="PIRSF" id="PIRSF003085">
    <property type="entry name" value="CMAS"/>
    <property type="match status" value="1"/>
</dbReference>
<dbReference type="GO" id="GO:0032259">
    <property type="term" value="P:methylation"/>
    <property type="evidence" value="ECO:0007669"/>
    <property type="project" value="UniProtKB-KW"/>
</dbReference>
<gene>
    <name evidence="6" type="ORF">GHK86_07995</name>
</gene>
<dbReference type="Proteomes" id="UP000437736">
    <property type="component" value="Unassembled WGS sequence"/>
</dbReference>
<evidence type="ECO:0000256" key="1">
    <source>
        <dbReference type="ARBA" id="ARBA00010815"/>
    </source>
</evidence>
<dbReference type="PANTHER" id="PTHR43667">
    <property type="entry name" value="CYCLOPROPANE-FATTY-ACYL-PHOSPHOLIPID SYNTHASE"/>
    <property type="match status" value="1"/>
</dbReference>
<keyword evidence="3" id="KW-0808">Transferase</keyword>
<proteinExistence type="inferred from homology"/>
<dbReference type="InterPro" id="IPR003333">
    <property type="entry name" value="CMAS"/>
</dbReference>